<evidence type="ECO:0000259" key="7">
    <source>
        <dbReference type="PROSITE" id="PS51846"/>
    </source>
</evidence>
<feature type="transmembrane region" description="Helical" evidence="5">
    <location>
        <begin position="30"/>
        <end position="56"/>
    </location>
</feature>
<evidence type="ECO:0000256" key="1">
    <source>
        <dbReference type="ARBA" id="ARBA00022737"/>
    </source>
</evidence>
<dbReference type="InterPro" id="IPR005170">
    <property type="entry name" value="Transptr-assoc_dom"/>
</dbReference>
<proteinExistence type="predicted"/>
<dbReference type="PROSITE" id="PS51371">
    <property type="entry name" value="CBS"/>
    <property type="match status" value="1"/>
</dbReference>
<keyword evidence="4 5" id="KW-1133">Transmembrane helix</keyword>
<evidence type="ECO:0000313" key="9">
    <source>
        <dbReference type="Proteomes" id="UP000316213"/>
    </source>
</evidence>
<dbReference type="Pfam" id="PF03471">
    <property type="entry name" value="CorC_HlyC"/>
    <property type="match status" value="1"/>
</dbReference>
<feature type="transmembrane region" description="Helical" evidence="5">
    <location>
        <begin position="84"/>
        <end position="107"/>
    </location>
</feature>
<evidence type="ECO:0000259" key="6">
    <source>
        <dbReference type="PROSITE" id="PS51371"/>
    </source>
</evidence>
<evidence type="ECO:0000256" key="5">
    <source>
        <dbReference type="SAM" id="Phobius"/>
    </source>
</evidence>
<keyword evidence="4 5" id="KW-0472">Membrane</keyword>
<evidence type="ECO:0000256" key="3">
    <source>
        <dbReference type="PROSITE-ProRule" id="PRU00703"/>
    </source>
</evidence>
<keyword evidence="1" id="KW-0677">Repeat</keyword>
<feature type="domain" description="CBS" evidence="6">
    <location>
        <begin position="288"/>
        <end position="347"/>
    </location>
</feature>
<feature type="transmembrane region" description="Helical" evidence="5">
    <location>
        <begin position="143"/>
        <end position="165"/>
    </location>
</feature>
<dbReference type="InterPro" id="IPR036318">
    <property type="entry name" value="FAD-bd_PCMH-like_sf"/>
</dbReference>
<dbReference type="InterPro" id="IPR000644">
    <property type="entry name" value="CBS_dom"/>
</dbReference>
<dbReference type="PANTHER" id="PTHR22777:SF17">
    <property type="entry name" value="UPF0053 PROTEIN SLL0260"/>
    <property type="match status" value="1"/>
</dbReference>
<evidence type="ECO:0000256" key="2">
    <source>
        <dbReference type="ARBA" id="ARBA00023122"/>
    </source>
</evidence>
<organism evidence="8 9">
    <name type="scientific">Neorhodopirellula pilleata</name>
    <dbReference type="NCBI Taxonomy" id="2714738"/>
    <lineage>
        <taxon>Bacteria</taxon>
        <taxon>Pseudomonadati</taxon>
        <taxon>Planctomycetota</taxon>
        <taxon>Planctomycetia</taxon>
        <taxon>Pirellulales</taxon>
        <taxon>Pirellulaceae</taxon>
        <taxon>Neorhodopirellula</taxon>
    </lineage>
</organism>
<dbReference type="GO" id="GO:0050660">
    <property type="term" value="F:flavin adenine dinucleotide binding"/>
    <property type="evidence" value="ECO:0007669"/>
    <property type="project" value="InterPro"/>
</dbReference>
<keyword evidence="4 5" id="KW-0812">Transmembrane</keyword>
<dbReference type="Gene3D" id="3.90.1280.20">
    <property type="match status" value="1"/>
</dbReference>
<feature type="transmembrane region" description="Helical" evidence="5">
    <location>
        <begin position="113"/>
        <end position="131"/>
    </location>
</feature>
<dbReference type="Pfam" id="PF01595">
    <property type="entry name" value="CNNM"/>
    <property type="match status" value="1"/>
</dbReference>
<dbReference type="AlphaFoldDB" id="A0A5C6A4Q5"/>
<dbReference type="InterPro" id="IPR046342">
    <property type="entry name" value="CBS_dom_sf"/>
</dbReference>
<evidence type="ECO:0008006" key="10">
    <source>
        <dbReference type="Google" id="ProtNLM"/>
    </source>
</evidence>
<accession>A0A5C6A4Q5</accession>
<feature type="domain" description="CNNM transmembrane" evidence="7">
    <location>
        <begin position="25"/>
        <end position="209"/>
    </location>
</feature>
<evidence type="ECO:0000256" key="4">
    <source>
        <dbReference type="PROSITE-ProRule" id="PRU01193"/>
    </source>
</evidence>
<sequence length="437" mass="47781">MSVVVVFGEVTLSVSDELTPSFASGLTQQWPFLLAMFFLILVSALFSGSEAALFSMRDRDRKQLKRSGAAGRIIIRLLGQPDRLLAAILFWNLLINMTYFAIVAIVAKQVSQPGIFTFASLVTIIFFSEMLPKSVAVMTPLKTGLAVGVPISIALAIVSPVLPIVRWANEAAARLLWPSFEPEPEINLADIERAIDLGTDDAMLIRRERAALQALVAMAETRADEMMRPRSRLSVVTPPLSAASLTSGSPPGGYLLVADGNDETGETLVASIAVRLLRPQQFDDLTSAMEPVLYVPWSARVSKIYDDLDRQDLNVAVVVNEFGEVVGALSIDEILRGVLANKGHRDTAEEQIKQVGRDHYRMPGMTSLRSLAKMLTIELPEERAATVAGYLQRHNERVPRVGDVAPLAPYELVVTDENDDDIWIEAWLGPDSTGEAS</sequence>
<name>A0A5C6A4Q5_9BACT</name>
<dbReference type="Proteomes" id="UP000316213">
    <property type="component" value="Unassembled WGS sequence"/>
</dbReference>
<protein>
    <recommendedName>
        <fullName evidence="10">Magnesium and cobalt efflux protein CorC</fullName>
    </recommendedName>
</protein>
<dbReference type="SUPFAM" id="SSF54631">
    <property type="entry name" value="CBS-domain pair"/>
    <property type="match status" value="1"/>
</dbReference>
<comment type="caution">
    <text evidence="8">The sequence shown here is derived from an EMBL/GenBank/DDBJ whole genome shotgun (WGS) entry which is preliminary data.</text>
</comment>
<dbReference type="Gene3D" id="3.10.580.10">
    <property type="entry name" value="CBS-domain"/>
    <property type="match status" value="1"/>
</dbReference>
<evidence type="ECO:0000313" key="8">
    <source>
        <dbReference type="EMBL" id="TWT94884.1"/>
    </source>
</evidence>
<reference evidence="8 9" key="1">
    <citation type="submission" date="2019-02" db="EMBL/GenBank/DDBJ databases">
        <title>Deep-cultivation of Planctomycetes and their phenomic and genomic characterization uncovers novel biology.</title>
        <authorList>
            <person name="Wiegand S."/>
            <person name="Jogler M."/>
            <person name="Boedeker C."/>
            <person name="Pinto D."/>
            <person name="Vollmers J."/>
            <person name="Rivas-Marin E."/>
            <person name="Kohn T."/>
            <person name="Peeters S.H."/>
            <person name="Heuer A."/>
            <person name="Rast P."/>
            <person name="Oberbeckmann S."/>
            <person name="Bunk B."/>
            <person name="Jeske O."/>
            <person name="Meyerdierks A."/>
            <person name="Storesund J.E."/>
            <person name="Kallscheuer N."/>
            <person name="Luecker S."/>
            <person name="Lage O.M."/>
            <person name="Pohl T."/>
            <person name="Merkel B.J."/>
            <person name="Hornburger P."/>
            <person name="Mueller R.-W."/>
            <person name="Bruemmer F."/>
            <person name="Labrenz M."/>
            <person name="Spormann A.M."/>
            <person name="Op Den Camp H."/>
            <person name="Overmann J."/>
            <person name="Amann R."/>
            <person name="Jetten M.S.M."/>
            <person name="Mascher T."/>
            <person name="Medema M.H."/>
            <person name="Devos D.P."/>
            <person name="Kaster A.-K."/>
            <person name="Ovreas L."/>
            <person name="Rohde M."/>
            <person name="Galperin M.Y."/>
            <person name="Jogler C."/>
        </authorList>
    </citation>
    <scope>NUCLEOTIDE SEQUENCE [LARGE SCALE GENOMIC DNA]</scope>
    <source>
        <strain evidence="8 9">Pla100</strain>
    </source>
</reference>
<dbReference type="PROSITE" id="PS51846">
    <property type="entry name" value="CNNM"/>
    <property type="match status" value="1"/>
</dbReference>
<gene>
    <name evidence="8" type="ORF">Pla100_34550</name>
</gene>
<keyword evidence="9" id="KW-1185">Reference proteome</keyword>
<dbReference type="SUPFAM" id="SSF56176">
    <property type="entry name" value="FAD-binding/transporter-associated domain-like"/>
    <property type="match status" value="1"/>
</dbReference>
<dbReference type="GO" id="GO:0005886">
    <property type="term" value="C:plasma membrane"/>
    <property type="evidence" value="ECO:0007669"/>
    <property type="project" value="TreeGrafter"/>
</dbReference>
<dbReference type="InterPro" id="IPR002550">
    <property type="entry name" value="CNNM"/>
</dbReference>
<dbReference type="Gene3D" id="3.30.465.10">
    <property type="match status" value="1"/>
</dbReference>
<dbReference type="EMBL" id="SJPM01000007">
    <property type="protein sequence ID" value="TWT94884.1"/>
    <property type="molecule type" value="Genomic_DNA"/>
</dbReference>
<dbReference type="InterPro" id="IPR016169">
    <property type="entry name" value="FAD-bd_PCMH_sub2"/>
</dbReference>
<keyword evidence="2 3" id="KW-0129">CBS domain</keyword>
<dbReference type="PANTHER" id="PTHR22777">
    <property type="entry name" value="HEMOLYSIN-RELATED"/>
    <property type="match status" value="1"/>
</dbReference>
<dbReference type="SMART" id="SM01091">
    <property type="entry name" value="CorC_HlyC"/>
    <property type="match status" value="1"/>
</dbReference>